<keyword evidence="3" id="KW-1185">Reference proteome</keyword>
<accession>A0ABR1SQU6</accession>
<name>A0ABR1SQU6_9PEZI</name>
<proteinExistence type="predicted"/>
<comment type="caution">
    <text evidence="2">The sequence shown here is derived from an EMBL/GenBank/DDBJ whole genome shotgun (WGS) entry which is preliminary data.</text>
</comment>
<evidence type="ECO:0000256" key="1">
    <source>
        <dbReference type="SAM" id="MobiDB-lite"/>
    </source>
</evidence>
<organism evidence="2 3">
    <name type="scientific">Apiospora rasikravindrae</name>
    <dbReference type="NCBI Taxonomy" id="990691"/>
    <lineage>
        <taxon>Eukaryota</taxon>
        <taxon>Fungi</taxon>
        <taxon>Dikarya</taxon>
        <taxon>Ascomycota</taxon>
        <taxon>Pezizomycotina</taxon>
        <taxon>Sordariomycetes</taxon>
        <taxon>Xylariomycetidae</taxon>
        <taxon>Amphisphaeriales</taxon>
        <taxon>Apiosporaceae</taxon>
        <taxon>Apiospora</taxon>
    </lineage>
</organism>
<sequence length="270" mass="30039">MELPQMEKHEQILRFLAESRPYLLQQVFDHIDAKNSPYEELKLNEDKSSLWLVYHFGAAYEYASFCSAIERPLDEYLKMRGHILALLFMWERITDDAFHVFEHGRPRPEDTLPSGLTPKQWLVVRRFILTRAKFGGMIPDPDGKYGEVCVPSEFRKALSKAAAEKAAAEEAKSTAKPAAPGPTIFGSHAKSDKSMLTENSLFTAEAKANEPGLTNSIFGTTKSKEPTSTKNSLFKTKAEPAAPRPTLFGTDVKSDEPGSTDAGNKGKEVI</sequence>
<evidence type="ECO:0000313" key="2">
    <source>
        <dbReference type="EMBL" id="KAK8036672.1"/>
    </source>
</evidence>
<protein>
    <submittedName>
        <fullName evidence="2">Uncharacterized protein</fullName>
    </submittedName>
</protein>
<reference evidence="2 3" key="1">
    <citation type="submission" date="2023-01" db="EMBL/GenBank/DDBJ databases">
        <title>Analysis of 21 Apiospora genomes using comparative genomics revels a genus with tremendous synthesis potential of carbohydrate active enzymes and secondary metabolites.</title>
        <authorList>
            <person name="Sorensen T."/>
        </authorList>
    </citation>
    <scope>NUCLEOTIDE SEQUENCE [LARGE SCALE GENOMIC DNA]</scope>
    <source>
        <strain evidence="2 3">CBS 33761</strain>
    </source>
</reference>
<feature type="region of interest" description="Disordered" evidence="1">
    <location>
        <begin position="169"/>
        <end position="190"/>
    </location>
</feature>
<dbReference type="EMBL" id="JAQQWK010000007">
    <property type="protein sequence ID" value="KAK8036672.1"/>
    <property type="molecule type" value="Genomic_DNA"/>
</dbReference>
<evidence type="ECO:0000313" key="3">
    <source>
        <dbReference type="Proteomes" id="UP001444661"/>
    </source>
</evidence>
<feature type="region of interest" description="Disordered" evidence="1">
    <location>
        <begin position="206"/>
        <end position="270"/>
    </location>
</feature>
<dbReference type="Proteomes" id="UP001444661">
    <property type="component" value="Unassembled WGS sequence"/>
</dbReference>
<gene>
    <name evidence="2" type="ORF">PG993_008655</name>
</gene>
<feature type="compositionally biased region" description="Polar residues" evidence="1">
    <location>
        <begin position="212"/>
        <end position="221"/>
    </location>
</feature>